<dbReference type="Proteomes" id="UP000321578">
    <property type="component" value="Unassembled WGS sequence"/>
</dbReference>
<feature type="domain" description="Transposase IS200-like" evidence="1">
    <location>
        <begin position="8"/>
        <end position="139"/>
    </location>
</feature>
<dbReference type="EMBL" id="VORO01000131">
    <property type="protein sequence ID" value="TXD85766.1"/>
    <property type="molecule type" value="Genomic_DNA"/>
</dbReference>
<reference evidence="2 3" key="1">
    <citation type="submission" date="2019-08" db="EMBL/GenBank/DDBJ databases">
        <title>Genomes of Subsaximicrobium wynnwilliamsii strains.</title>
        <authorList>
            <person name="Bowman J.P."/>
        </authorList>
    </citation>
    <scope>NUCLEOTIDE SEQUENCE [LARGE SCALE GENOMIC DNA]</scope>
    <source>
        <strain evidence="2 3">2-80-2</strain>
    </source>
</reference>
<dbReference type="AlphaFoldDB" id="A0A5C6ZBA6"/>
<dbReference type="GO" id="GO:0004803">
    <property type="term" value="F:transposase activity"/>
    <property type="evidence" value="ECO:0007669"/>
    <property type="project" value="InterPro"/>
</dbReference>
<evidence type="ECO:0000259" key="1">
    <source>
        <dbReference type="SMART" id="SM01321"/>
    </source>
</evidence>
<protein>
    <submittedName>
        <fullName evidence="2">Transposase</fullName>
    </submittedName>
</protein>
<evidence type="ECO:0000313" key="2">
    <source>
        <dbReference type="EMBL" id="TXD85766.1"/>
    </source>
</evidence>
<dbReference type="InterPro" id="IPR036515">
    <property type="entry name" value="Transposase_17_sf"/>
</dbReference>
<keyword evidence="3" id="KW-1185">Reference proteome</keyword>
<comment type="caution">
    <text evidence="2">The sequence shown here is derived from an EMBL/GenBank/DDBJ whole genome shotgun (WGS) entry which is preliminary data.</text>
</comment>
<dbReference type="Gene3D" id="3.30.70.1290">
    <property type="entry name" value="Transposase IS200-like"/>
    <property type="match status" value="1"/>
</dbReference>
<organism evidence="2 3">
    <name type="scientific">Subsaximicrobium wynnwilliamsii</name>
    <dbReference type="NCBI Taxonomy" id="291179"/>
    <lineage>
        <taxon>Bacteria</taxon>
        <taxon>Pseudomonadati</taxon>
        <taxon>Bacteroidota</taxon>
        <taxon>Flavobacteriia</taxon>
        <taxon>Flavobacteriales</taxon>
        <taxon>Flavobacteriaceae</taxon>
        <taxon>Subsaximicrobium</taxon>
    </lineage>
</organism>
<dbReference type="OrthoDB" id="9788881at2"/>
<accession>A0A5C6ZBA6</accession>
<sequence length="176" mass="21238">MLLKPIKIEDCPQFFTATILDWKMLLRPDKYKLVIIESLKFLVDENRVIVYGYVIMDNHLHIIWKPTPLFSLKHTQLSLMKFTAQRFKRDLELNHPNVLQYFLVNSKDRDFQFWQRNALCVDLYSNRILEEKLQYIHRNPLKAGMGSDGNFYRFSSEKFYRELGDEFEFLTDFRQG</sequence>
<name>A0A5C6ZBA6_9FLAO</name>
<dbReference type="SMART" id="SM01321">
    <property type="entry name" value="Y1_Tnp"/>
    <property type="match status" value="1"/>
</dbReference>
<dbReference type="GO" id="GO:0003677">
    <property type="term" value="F:DNA binding"/>
    <property type="evidence" value="ECO:0007669"/>
    <property type="project" value="InterPro"/>
</dbReference>
<dbReference type="InterPro" id="IPR002686">
    <property type="entry name" value="Transposase_17"/>
</dbReference>
<evidence type="ECO:0000313" key="3">
    <source>
        <dbReference type="Proteomes" id="UP000321578"/>
    </source>
</evidence>
<gene>
    <name evidence="2" type="ORF">ESY86_20805</name>
</gene>
<dbReference type="SUPFAM" id="SSF143422">
    <property type="entry name" value="Transposase IS200-like"/>
    <property type="match status" value="1"/>
</dbReference>
<proteinExistence type="predicted"/>
<dbReference type="GO" id="GO:0006313">
    <property type="term" value="P:DNA transposition"/>
    <property type="evidence" value="ECO:0007669"/>
    <property type="project" value="InterPro"/>
</dbReference>